<feature type="domain" description="RSE1/DDB1/CPSF1 C-terminal" evidence="1">
    <location>
        <begin position="14"/>
        <end position="226"/>
    </location>
</feature>
<dbReference type="Proteomes" id="UP000267821">
    <property type="component" value="Unassembled WGS sequence"/>
</dbReference>
<gene>
    <name evidence="2" type="ORF">L211DRAFT_855142</name>
</gene>
<evidence type="ECO:0000313" key="3">
    <source>
        <dbReference type="Proteomes" id="UP000267821"/>
    </source>
</evidence>
<dbReference type="STRING" id="1051890.A0A3N4M1R5"/>
<dbReference type="OrthoDB" id="20774at2759"/>
<protein>
    <recommendedName>
        <fullName evidence="1">RSE1/DDB1/CPSF1 C-terminal domain-containing protein</fullName>
    </recommendedName>
</protein>
<sequence>MIISVWQNASGRIEVKRRHQIPCDAPVYSVAPYGKQSIVYCAGNRLYMRRLNNDAHPKKLEEIAEFKLRSPAVQITVNEPYINCSCASDSLCIIKFEEGKVVAGQPPEPSKLLAHYSDEIARNGFSHYSPLENLFIVSDKQYGIAGLWQPPDKRNTGSLTTLFDTEITSSVSRLRGGSLRPPWHANKPRPGVLLPDKDIIGSGVDGSIFHFTLLNIDALRLLRYIQGIYTAQTETYRHHYPPRVVAVENTRLRADVDGDTLLSVIKLGEKWLREAVENEESEKPMGRGGVSFRVMVENVLGPGGDVVTRSLEYVKGLLEGVVL</sequence>
<name>A0A3N4M1R5_9PEZI</name>
<dbReference type="GO" id="GO:0003676">
    <property type="term" value="F:nucleic acid binding"/>
    <property type="evidence" value="ECO:0007669"/>
    <property type="project" value="InterPro"/>
</dbReference>
<dbReference type="AlphaFoldDB" id="A0A3N4M1R5"/>
<evidence type="ECO:0000259" key="1">
    <source>
        <dbReference type="Pfam" id="PF03178"/>
    </source>
</evidence>
<keyword evidence="3" id="KW-1185">Reference proteome</keyword>
<accession>A0A3N4M1R5</accession>
<evidence type="ECO:0000313" key="2">
    <source>
        <dbReference type="EMBL" id="RPB28967.1"/>
    </source>
</evidence>
<dbReference type="GO" id="GO:0005634">
    <property type="term" value="C:nucleus"/>
    <property type="evidence" value="ECO:0007669"/>
    <property type="project" value="InterPro"/>
</dbReference>
<organism evidence="2 3">
    <name type="scientific">Terfezia boudieri ATCC MYA-4762</name>
    <dbReference type="NCBI Taxonomy" id="1051890"/>
    <lineage>
        <taxon>Eukaryota</taxon>
        <taxon>Fungi</taxon>
        <taxon>Dikarya</taxon>
        <taxon>Ascomycota</taxon>
        <taxon>Pezizomycotina</taxon>
        <taxon>Pezizomycetes</taxon>
        <taxon>Pezizales</taxon>
        <taxon>Pezizaceae</taxon>
        <taxon>Terfezia</taxon>
    </lineage>
</organism>
<reference evidence="2 3" key="1">
    <citation type="journal article" date="2018" name="Nat. Ecol. Evol.">
        <title>Pezizomycetes genomes reveal the molecular basis of ectomycorrhizal truffle lifestyle.</title>
        <authorList>
            <person name="Murat C."/>
            <person name="Payen T."/>
            <person name="Noel B."/>
            <person name="Kuo A."/>
            <person name="Morin E."/>
            <person name="Chen J."/>
            <person name="Kohler A."/>
            <person name="Krizsan K."/>
            <person name="Balestrini R."/>
            <person name="Da Silva C."/>
            <person name="Montanini B."/>
            <person name="Hainaut M."/>
            <person name="Levati E."/>
            <person name="Barry K.W."/>
            <person name="Belfiori B."/>
            <person name="Cichocki N."/>
            <person name="Clum A."/>
            <person name="Dockter R.B."/>
            <person name="Fauchery L."/>
            <person name="Guy J."/>
            <person name="Iotti M."/>
            <person name="Le Tacon F."/>
            <person name="Lindquist E.A."/>
            <person name="Lipzen A."/>
            <person name="Malagnac F."/>
            <person name="Mello A."/>
            <person name="Molinier V."/>
            <person name="Miyauchi S."/>
            <person name="Poulain J."/>
            <person name="Riccioni C."/>
            <person name="Rubini A."/>
            <person name="Sitrit Y."/>
            <person name="Splivallo R."/>
            <person name="Traeger S."/>
            <person name="Wang M."/>
            <person name="Zifcakova L."/>
            <person name="Wipf D."/>
            <person name="Zambonelli A."/>
            <person name="Paolocci F."/>
            <person name="Nowrousian M."/>
            <person name="Ottonello S."/>
            <person name="Baldrian P."/>
            <person name="Spatafora J.W."/>
            <person name="Henrissat B."/>
            <person name="Nagy L.G."/>
            <person name="Aury J.M."/>
            <person name="Wincker P."/>
            <person name="Grigoriev I.V."/>
            <person name="Bonfante P."/>
            <person name="Martin F.M."/>
        </authorList>
    </citation>
    <scope>NUCLEOTIDE SEQUENCE [LARGE SCALE GENOMIC DNA]</scope>
    <source>
        <strain evidence="2 3">ATCC MYA-4762</strain>
    </source>
</reference>
<dbReference type="InParanoid" id="A0A3N4M1R5"/>
<dbReference type="Gene3D" id="2.130.10.10">
    <property type="entry name" value="YVTN repeat-like/Quinoprotein amine dehydrogenase"/>
    <property type="match status" value="1"/>
</dbReference>
<dbReference type="Pfam" id="PF03178">
    <property type="entry name" value="CPSF_A"/>
    <property type="match status" value="1"/>
</dbReference>
<dbReference type="InterPro" id="IPR015943">
    <property type="entry name" value="WD40/YVTN_repeat-like_dom_sf"/>
</dbReference>
<dbReference type="InterPro" id="IPR004871">
    <property type="entry name" value="RSE1/DDB1/CPSF1_C"/>
</dbReference>
<proteinExistence type="predicted"/>
<dbReference type="EMBL" id="ML121528">
    <property type="protein sequence ID" value="RPB28967.1"/>
    <property type="molecule type" value="Genomic_DNA"/>
</dbReference>